<feature type="compositionally biased region" description="Basic and acidic residues" evidence="3">
    <location>
        <begin position="347"/>
        <end position="377"/>
    </location>
</feature>
<evidence type="ECO:0000256" key="2">
    <source>
        <dbReference type="SAM" id="Coils"/>
    </source>
</evidence>
<feature type="region of interest" description="Disordered" evidence="3">
    <location>
        <begin position="436"/>
        <end position="487"/>
    </location>
</feature>
<dbReference type="Proteomes" id="UP000268321">
    <property type="component" value="Unassembled WGS sequence"/>
</dbReference>
<evidence type="ECO:0000256" key="3">
    <source>
        <dbReference type="SAM" id="MobiDB-lite"/>
    </source>
</evidence>
<dbReference type="Pfam" id="PF12757">
    <property type="entry name" value="Eisosome1"/>
    <property type="match status" value="1"/>
</dbReference>
<reference evidence="5" key="1">
    <citation type="journal article" date="2018" name="Nat. Microbiol.">
        <title>Leveraging single-cell genomics to expand the fungal tree of life.</title>
        <authorList>
            <person name="Ahrendt S.R."/>
            <person name="Quandt C.A."/>
            <person name="Ciobanu D."/>
            <person name="Clum A."/>
            <person name="Salamov A."/>
            <person name="Andreopoulos B."/>
            <person name="Cheng J.F."/>
            <person name="Woyke T."/>
            <person name="Pelin A."/>
            <person name="Henrissat B."/>
            <person name="Reynolds N.K."/>
            <person name="Benny G.L."/>
            <person name="Smith M.E."/>
            <person name="James T.Y."/>
            <person name="Grigoriev I.V."/>
        </authorList>
    </citation>
    <scope>NUCLEOTIDE SEQUENCE [LARGE SCALE GENOMIC DNA]</scope>
    <source>
        <strain evidence="5">Baker2002</strain>
    </source>
</reference>
<feature type="coiled-coil region" evidence="2">
    <location>
        <begin position="547"/>
        <end position="574"/>
    </location>
</feature>
<protein>
    <submittedName>
        <fullName evidence="4">Uncharacterized protein</fullName>
    </submittedName>
</protein>
<feature type="region of interest" description="Disordered" evidence="3">
    <location>
        <begin position="341"/>
        <end position="377"/>
    </location>
</feature>
<accession>A0A4P9Z9J6</accession>
<feature type="non-terminal residue" evidence="4">
    <location>
        <position position="622"/>
    </location>
</feature>
<gene>
    <name evidence="4" type="ORF">METBISCDRAFT_5744</name>
</gene>
<organism evidence="4 5">
    <name type="scientific">Metschnikowia bicuspidata</name>
    <dbReference type="NCBI Taxonomy" id="27322"/>
    <lineage>
        <taxon>Eukaryota</taxon>
        <taxon>Fungi</taxon>
        <taxon>Dikarya</taxon>
        <taxon>Ascomycota</taxon>
        <taxon>Saccharomycotina</taxon>
        <taxon>Pichiomycetes</taxon>
        <taxon>Metschnikowiaceae</taxon>
        <taxon>Metschnikowia</taxon>
    </lineage>
</organism>
<evidence type="ECO:0000313" key="4">
    <source>
        <dbReference type="EMBL" id="RKP29425.1"/>
    </source>
</evidence>
<dbReference type="OrthoDB" id="4070583at2759"/>
<dbReference type="EMBL" id="ML004488">
    <property type="protein sequence ID" value="RKP29425.1"/>
    <property type="molecule type" value="Genomic_DNA"/>
</dbReference>
<keyword evidence="2" id="KW-0175">Coiled coil</keyword>
<evidence type="ECO:0000313" key="5">
    <source>
        <dbReference type="Proteomes" id="UP000268321"/>
    </source>
</evidence>
<comment type="similarity">
    <text evidence="1">Belongs to the EIS1 family.</text>
</comment>
<sequence>SADQSNCRPLSQQALYQQKLRLGVFENPSKPSLGVSSNAPDAAALLAASSDLTVHPTYERPRAAPEAHTAALAAKNSEVTIWLRKSTSPYAEAAAASAKVTPAQPTQPDLGVPTYDKTSVYNQAKTNSVISMTTRLSPEKSVSKHGLASKNIPTSTPLNIGKISQMADQNLSTLIGKRSKSEEAYRSRINSAKSESAASAAFAFAPPLKHGSGYTDAQTAQRKLQTFQASDVVDAALLAAASAKATERLDSITLANSVELRQQAQMYSKALAAAQKHSEMRLSSNEAGMIDLGGGLSLPAAAVDKLASLIVQPVLENLGQKAEAQREFDAKQKRKKAELVQLHQKAKKEDEERKMAERAAREKAKEERAAAHKQAKAAEYEKVRQFQAFSRAIAEEKQKELDDLKAMHETERAEHLKIKTDNDARINEKESGLIAGRKAELEKMQAEKDEELKPINEEAEEESAKLKELTTERDRVKAEHDEKQNANNEWAAKVAALKKKLEETNKVIDQHNTLLADIVPKREALDSELRELQGLSAAHLLNDEQAQKELCKEIADLEKLKSELTQAKSTHKKDILSLHQERVADAYRINGELPEHLRETVDENKLLDTGSLFSVEASVANA</sequence>
<dbReference type="PANTHER" id="PTHR28298">
    <property type="entry name" value="EISOSOME PROTEIN 1"/>
    <property type="match status" value="1"/>
</dbReference>
<name>A0A4P9Z9J6_9ASCO</name>
<keyword evidence="5" id="KW-1185">Reference proteome</keyword>
<dbReference type="GO" id="GO:0070941">
    <property type="term" value="P:eisosome assembly"/>
    <property type="evidence" value="ECO:0007669"/>
    <property type="project" value="TreeGrafter"/>
</dbReference>
<dbReference type="AlphaFoldDB" id="A0A4P9Z9J6"/>
<feature type="compositionally biased region" description="Basic and acidic residues" evidence="3">
    <location>
        <begin position="436"/>
        <end position="484"/>
    </location>
</feature>
<dbReference type="PANTHER" id="PTHR28298:SF1">
    <property type="entry name" value="EISOSOME PROTEIN 1"/>
    <property type="match status" value="1"/>
</dbReference>
<dbReference type="InterPro" id="IPR024527">
    <property type="entry name" value="Eisosome1"/>
</dbReference>
<evidence type="ECO:0000256" key="1">
    <source>
        <dbReference type="ARBA" id="ARBA00008528"/>
    </source>
</evidence>
<proteinExistence type="inferred from homology"/>
<feature type="non-terminal residue" evidence="4">
    <location>
        <position position="1"/>
    </location>
</feature>